<protein>
    <submittedName>
        <fullName evidence="3">Uncharacterized protein</fullName>
    </submittedName>
</protein>
<keyword evidence="2" id="KW-1133">Transmembrane helix</keyword>
<feature type="region of interest" description="Disordered" evidence="1">
    <location>
        <begin position="1"/>
        <end position="28"/>
    </location>
</feature>
<dbReference type="GeneID" id="93647484"/>
<sequence length="150" mass="17198">MDAPLIGATTPGPDKKESAEPLEKKVEPQKEEPRIITWIRKGILTALLLFAIYTTQSLFKFFFNDMRTYLISIGRYVKTSNESFTTNQMVGWMLLTNSIFNGLITLTYLVVGTVYAIARDKSDLSNPTETPADRKKMGKTEPRWFYSFWP</sequence>
<evidence type="ECO:0000256" key="1">
    <source>
        <dbReference type="SAM" id="MobiDB-lite"/>
    </source>
</evidence>
<proteinExistence type="predicted"/>
<organism evidence="3 4">
    <name type="scientific">Nematocida displodere</name>
    <dbReference type="NCBI Taxonomy" id="1805483"/>
    <lineage>
        <taxon>Eukaryota</taxon>
        <taxon>Fungi</taxon>
        <taxon>Fungi incertae sedis</taxon>
        <taxon>Microsporidia</taxon>
        <taxon>Nematocida</taxon>
    </lineage>
</organism>
<feature type="transmembrane region" description="Helical" evidence="2">
    <location>
        <begin position="99"/>
        <end position="118"/>
    </location>
</feature>
<gene>
    <name evidence="3" type="ORF">NEDG_01134</name>
</gene>
<dbReference type="Proteomes" id="UP000185944">
    <property type="component" value="Unassembled WGS sequence"/>
</dbReference>
<feature type="transmembrane region" description="Helical" evidence="2">
    <location>
        <begin position="43"/>
        <end position="63"/>
    </location>
</feature>
<dbReference type="RefSeq" id="XP_067543740.1">
    <property type="nucleotide sequence ID" value="XM_067688552.1"/>
</dbReference>
<feature type="compositionally biased region" description="Basic and acidic residues" evidence="1">
    <location>
        <begin position="13"/>
        <end position="28"/>
    </location>
</feature>
<evidence type="ECO:0000313" key="4">
    <source>
        <dbReference type="Proteomes" id="UP000185944"/>
    </source>
</evidence>
<keyword evidence="4" id="KW-1185">Reference proteome</keyword>
<dbReference type="EMBL" id="LTDL01000042">
    <property type="protein sequence ID" value="OAG28995.1"/>
    <property type="molecule type" value="Genomic_DNA"/>
</dbReference>
<evidence type="ECO:0000313" key="3">
    <source>
        <dbReference type="EMBL" id="OAG28995.1"/>
    </source>
</evidence>
<accession>A0A177EAP8</accession>
<evidence type="ECO:0000256" key="2">
    <source>
        <dbReference type="SAM" id="Phobius"/>
    </source>
</evidence>
<keyword evidence="2" id="KW-0472">Membrane</keyword>
<name>A0A177EAP8_9MICR</name>
<dbReference type="AlphaFoldDB" id="A0A177EAP8"/>
<comment type="caution">
    <text evidence="3">The sequence shown here is derived from an EMBL/GenBank/DDBJ whole genome shotgun (WGS) entry which is preliminary data.</text>
</comment>
<reference evidence="3 4" key="1">
    <citation type="submission" date="2016-02" db="EMBL/GenBank/DDBJ databases">
        <title>Discovery of a natural microsporidian pathogen with a broad tissue tropism in Caenorhabditis elegans.</title>
        <authorList>
            <person name="Luallen R.J."/>
            <person name="Reinke A.W."/>
            <person name="Tong L."/>
            <person name="Botts M.R."/>
            <person name="Felix M.-A."/>
            <person name="Troemel E.R."/>
        </authorList>
    </citation>
    <scope>NUCLEOTIDE SEQUENCE [LARGE SCALE GENOMIC DNA]</scope>
    <source>
        <strain evidence="3 4">JUm2807</strain>
    </source>
</reference>
<keyword evidence="2" id="KW-0812">Transmembrane</keyword>
<dbReference type="VEuPathDB" id="MicrosporidiaDB:NEDG_01134"/>